<evidence type="ECO:0000259" key="2">
    <source>
        <dbReference type="PROSITE" id="PS50126"/>
    </source>
</evidence>
<dbReference type="PANTHER" id="PTHR37296:SF1">
    <property type="entry name" value="CONSERVED VIRULENCE FACTOR B"/>
    <property type="match status" value="1"/>
</dbReference>
<protein>
    <submittedName>
        <fullName evidence="3">S1-like domain-containing RNA-binding protein</fullName>
    </submittedName>
</protein>
<dbReference type="Pfam" id="PF21191">
    <property type="entry name" value="CvfB_1st"/>
    <property type="match status" value="1"/>
</dbReference>
<dbReference type="Pfam" id="PF17783">
    <property type="entry name" value="WHD_CvfB"/>
    <property type="match status" value="1"/>
</dbReference>
<dbReference type="InterPro" id="IPR048588">
    <property type="entry name" value="CvfB_S1_2nd"/>
</dbReference>
<feature type="domain" description="S1 motif" evidence="2">
    <location>
        <begin position="154"/>
        <end position="219"/>
    </location>
</feature>
<dbReference type="Pfam" id="PF13509">
    <property type="entry name" value="S1_2"/>
    <property type="match status" value="1"/>
</dbReference>
<dbReference type="InterPro" id="IPR012340">
    <property type="entry name" value="NA-bd_OB-fold"/>
</dbReference>
<dbReference type="PROSITE" id="PS50126">
    <property type="entry name" value="S1"/>
    <property type="match status" value="1"/>
</dbReference>
<dbReference type="InterPro" id="IPR003029">
    <property type="entry name" value="S1_domain"/>
</dbReference>
<dbReference type="Gene3D" id="1.10.10.10">
    <property type="entry name" value="Winged helix-like DNA-binding domain superfamily/Winged helix DNA-binding domain"/>
    <property type="match status" value="1"/>
</dbReference>
<dbReference type="PIRSF" id="PIRSF012524">
    <property type="entry name" value="YitL_S1"/>
    <property type="match status" value="1"/>
</dbReference>
<accession>A0ABU5ZGE5</accession>
<evidence type="ECO:0000256" key="1">
    <source>
        <dbReference type="PIRNR" id="PIRNR012524"/>
    </source>
</evidence>
<gene>
    <name evidence="3" type="ORF">VF724_03605</name>
</gene>
<comment type="similarity">
    <text evidence="1">Belongs to the CvfB family.</text>
</comment>
<dbReference type="RefSeq" id="WP_371752854.1">
    <property type="nucleotide sequence ID" value="NZ_JAYJLD010000003.1"/>
</dbReference>
<sequence length="303" mass="33951">MTLQAGMTARLLVSKEVSPYGYFLTDGERDVLLHYSEVAGEIQTGGKVEVFLFHDTEDRLAATMRRPFIRLGELALLEVADIHPKLGCFLDIGLGRNLLVPNRELPAREEWRPAVGDRIYVVLDHDKQGRMIGLVAGENELAPLCFRAPGSWRNQWVEARVYNPLQKATFVICDGGVLGFGAIGMIHESERTGTLRLGEAVKVRVTFVREDGRVNLSMRAQKEHGRIEDADRILAALSERPTGAMPYSDDTPAEVINEIFGMSKSAFKRSLGKLMKEGLVYQENGWTYLQKRPSEPERAEVDH</sequence>
<dbReference type="PANTHER" id="PTHR37296">
    <property type="entry name" value="CONSERVED VIRULENCE FACTOR B"/>
    <property type="match status" value="1"/>
</dbReference>
<evidence type="ECO:0000313" key="3">
    <source>
        <dbReference type="EMBL" id="MEB3100741.1"/>
    </source>
</evidence>
<dbReference type="InterPro" id="IPR048587">
    <property type="entry name" value="CvfB_S1_3rd"/>
</dbReference>
<organism evidence="3 4">
    <name type="scientific">Ferviditalea candida</name>
    <dbReference type="NCBI Taxonomy" id="3108399"/>
    <lineage>
        <taxon>Bacteria</taxon>
        <taxon>Bacillati</taxon>
        <taxon>Bacillota</taxon>
        <taxon>Bacilli</taxon>
        <taxon>Bacillales</taxon>
        <taxon>Paenibacillaceae</taxon>
        <taxon>Ferviditalea</taxon>
    </lineage>
</organism>
<dbReference type="EMBL" id="JAYJLD010000003">
    <property type="protein sequence ID" value="MEB3100741.1"/>
    <property type="molecule type" value="Genomic_DNA"/>
</dbReference>
<dbReference type="Pfam" id="PF21543">
    <property type="entry name" value="CvfB_2nd"/>
    <property type="match status" value="1"/>
</dbReference>
<dbReference type="InterPro" id="IPR040764">
    <property type="entry name" value="CvfB_WH"/>
</dbReference>
<keyword evidence="4" id="KW-1185">Reference proteome</keyword>
<proteinExistence type="inferred from homology"/>
<dbReference type="Proteomes" id="UP001310386">
    <property type="component" value="Unassembled WGS sequence"/>
</dbReference>
<dbReference type="InterPro" id="IPR036388">
    <property type="entry name" value="WH-like_DNA-bd_sf"/>
</dbReference>
<comment type="caution">
    <text evidence="3">The sequence shown here is derived from an EMBL/GenBank/DDBJ whole genome shotgun (WGS) entry which is preliminary data.</text>
</comment>
<dbReference type="Gene3D" id="2.40.50.140">
    <property type="entry name" value="Nucleic acid-binding proteins"/>
    <property type="match status" value="2"/>
</dbReference>
<name>A0ABU5ZGE5_9BACL</name>
<dbReference type="InterPro" id="IPR014464">
    <property type="entry name" value="CvfB_fam"/>
</dbReference>
<reference evidence="3" key="1">
    <citation type="submission" date="2023-12" db="EMBL/GenBank/DDBJ databases">
        <title>Fervidustalea candida gen. nov., sp. nov., a novel member of the family Paenibacillaceae isolated from a geothermal area.</title>
        <authorList>
            <person name="Li W.-J."/>
            <person name="Jiao J.-Y."/>
            <person name="Chen Y."/>
        </authorList>
    </citation>
    <scope>NUCLEOTIDE SEQUENCE</scope>
    <source>
        <strain evidence="3">SYSU GA230002</strain>
    </source>
</reference>
<dbReference type="InterPro" id="IPR039566">
    <property type="entry name" value="CvfB_S1_st"/>
</dbReference>
<evidence type="ECO:0000313" key="4">
    <source>
        <dbReference type="Proteomes" id="UP001310386"/>
    </source>
</evidence>